<reference evidence="2" key="1">
    <citation type="submission" date="2017-09" db="EMBL/GenBank/DDBJ databases">
        <authorList>
            <person name="Varghese N."/>
            <person name="Submissions S."/>
        </authorList>
    </citation>
    <scope>NUCLEOTIDE SEQUENCE [LARGE SCALE GENOMIC DNA]</scope>
    <source>
        <strain evidence="2">CGMCC 1.12641</strain>
    </source>
</reference>
<dbReference type="Proteomes" id="UP000219193">
    <property type="component" value="Unassembled WGS sequence"/>
</dbReference>
<dbReference type="EMBL" id="OCMF01000006">
    <property type="protein sequence ID" value="SOC81561.1"/>
    <property type="molecule type" value="Genomic_DNA"/>
</dbReference>
<evidence type="ECO:0000313" key="2">
    <source>
        <dbReference type="Proteomes" id="UP000219193"/>
    </source>
</evidence>
<sequence length="272" mass="31918">MEEKFSSWLVNREGKLEATGRSYSRAINRLSDHYSTSTGIPIDIYNVDLELLKKIKDSYETYGRFSEFGYESHGLYRAAVKAYYRFRRSQSVKEPIAPQITTIKVSTKNSIKRKKEKGKTFAQKIIDFFTRLFQKKHLQKIPADSFVGTRKQISKHLISFINDWENEVQEKYLIDNPQCQRCKSMEFPEVVENPPILSKTILKMVLKGYPKKAKQEVLISDLESKFKSHVASGDRLMVLCRTCRQKDEARKVERYPHEMPSIMRQGPRELRY</sequence>
<dbReference type="RefSeq" id="WP_097057344.1">
    <property type="nucleotide sequence ID" value="NZ_OCMF01000006.1"/>
</dbReference>
<protein>
    <submittedName>
        <fullName evidence="1">Uncharacterized protein</fullName>
    </submittedName>
</protein>
<dbReference type="AlphaFoldDB" id="A0A285X8B4"/>
<evidence type="ECO:0000313" key="1">
    <source>
        <dbReference type="EMBL" id="SOC81561.1"/>
    </source>
</evidence>
<accession>A0A285X8B4</accession>
<keyword evidence="2" id="KW-1185">Reference proteome</keyword>
<proteinExistence type="predicted"/>
<organism evidence="1 2">
    <name type="scientific">Salinimicrobium sediminis</name>
    <dbReference type="NCBI Taxonomy" id="1343891"/>
    <lineage>
        <taxon>Bacteria</taxon>
        <taxon>Pseudomonadati</taxon>
        <taxon>Bacteroidota</taxon>
        <taxon>Flavobacteriia</taxon>
        <taxon>Flavobacteriales</taxon>
        <taxon>Flavobacteriaceae</taxon>
        <taxon>Salinimicrobium</taxon>
    </lineage>
</organism>
<gene>
    <name evidence="1" type="ORF">SAMN06296241_3140</name>
</gene>
<name>A0A285X8B4_9FLAO</name>
<dbReference type="OrthoDB" id="7057240at2"/>